<evidence type="ECO:0000313" key="2">
    <source>
        <dbReference type="EMBL" id="MDO7845599.1"/>
    </source>
</evidence>
<evidence type="ECO:0000256" key="1">
    <source>
        <dbReference type="SAM" id="Phobius"/>
    </source>
</evidence>
<feature type="transmembrane region" description="Helical" evidence="1">
    <location>
        <begin position="136"/>
        <end position="155"/>
    </location>
</feature>
<feature type="transmembrane region" description="Helical" evidence="1">
    <location>
        <begin position="79"/>
        <end position="99"/>
    </location>
</feature>
<feature type="transmembrane region" description="Helical" evidence="1">
    <location>
        <begin position="200"/>
        <end position="221"/>
    </location>
</feature>
<dbReference type="InterPro" id="IPR008969">
    <property type="entry name" value="CarboxyPept-like_regulatory"/>
</dbReference>
<dbReference type="Proteomes" id="UP001167796">
    <property type="component" value="Unassembled WGS sequence"/>
</dbReference>
<dbReference type="EMBL" id="JAUQSX010000002">
    <property type="protein sequence ID" value="MDO7845599.1"/>
    <property type="molecule type" value="Genomic_DNA"/>
</dbReference>
<keyword evidence="1" id="KW-0472">Membrane</keyword>
<feature type="transmembrane region" description="Helical" evidence="1">
    <location>
        <begin position="233"/>
        <end position="252"/>
    </location>
</feature>
<dbReference type="Pfam" id="PF13715">
    <property type="entry name" value="CarbopepD_reg_2"/>
    <property type="match status" value="1"/>
</dbReference>
<protein>
    <submittedName>
        <fullName evidence="2">Carboxypeptidase-like regulatory domain-containing protein</fullName>
    </submittedName>
</protein>
<keyword evidence="1" id="KW-1133">Transmembrane helix</keyword>
<feature type="transmembrane region" description="Helical" evidence="1">
    <location>
        <begin position="53"/>
        <end position="73"/>
    </location>
</feature>
<organism evidence="2 3">
    <name type="scientific">Hymenobacter mellowenesis</name>
    <dbReference type="NCBI Taxonomy" id="3063995"/>
    <lineage>
        <taxon>Bacteria</taxon>
        <taxon>Pseudomonadati</taxon>
        <taxon>Bacteroidota</taxon>
        <taxon>Cytophagia</taxon>
        <taxon>Cytophagales</taxon>
        <taxon>Hymenobacteraceae</taxon>
        <taxon>Hymenobacter</taxon>
    </lineage>
</organism>
<dbReference type="RefSeq" id="WP_305010290.1">
    <property type="nucleotide sequence ID" value="NZ_JAUQSX010000002.1"/>
</dbReference>
<keyword evidence="3" id="KW-1185">Reference proteome</keyword>
<accession>A0ABT9A8A3</accession>
<gene>
    <name evidence="2" type="ORF">Q5H92_04465</name>
</gene>
<name>A0ABT9A8A3_9BACT</name>
<reference evidence="2" key="1">
    <citation type="submission" date="2023-07" db="EMBL/GenBank/DDBJ databases">
        <authorList>
            <person name="Kim M.K."/>
        </authorList>
    </citation>
    <scope>NUCLEOTIDE SEQUENCE</scope>
    <source>
        <strain evidence="2">M29</strain>
    </source>
</reference>
<proteinExistence type="predicted"/>
<feature type="transmembrane region" description="Helical" evidence="1">
    <location>
        <begin position="24"/>
        <end position="41"/>
    </location>
</feature>
<feature type="transmembrane region" description="Helical" evidence="1">
    <location>
        <begin position="176"/>
        <end position="194"/>
    </location>
</feature>
<comment type="caution">
    <text evidence="2">The sequence shown here is derived from an EMBL/GenBank/DDBJ whole genome shotgun (WGS) entry which is preliminary data.</text>
</comment>
<evidence type="ECO:0000313" key="3">
    <source>
        <dbReference type="Proteomes" id="UP001167796"/>
    </source>
</evidence>
<sequence>MLLSFLFSLPSTAPAVRGTLGIHIAAGTLALLVGLIPMLGRKGGPVHVRAGRIYTYSMVVVAATAVLLCLLQPLTLGRLFLTGVAILSFYLSFSGWRAARRHSSTLLPADVALAVAATLVGLGMVVAGIWLQAVLFAFFGGLICVFAGLDAWHGLRPAVAAPMPWLFRHFIRMGGSYISATTAFVVVNLGRWLPAGAPSWAGLVGWIAPSIIGGLLIRATVRRYKAKARTARGGAAAAAVAALFLLSLPAAAQSAASRQLSGQFTDEAGQALPYATVGVVGKGVGTVADAQGRFQLALPATVAAADTVRFALLGYASRASAVAALPAGPLAVALRPAAVALAAVTVQARGLDTVRIGNPHYRTRLQTNFALGTQPGLNVGSEIGRVFQLPRRGAWLRQFEFILSANDFDTVQFRINIYQLRHGVPGPALLRQPIYRQVVGKGARRVRIDLQAEPLFAEDAVAVAVEWVSHSRQGQRLALPLLMPAFATHLYRYGAANSWKRFASMSTAMELEVLAVR</sequence>
<keyword evidence="1" id="KW-0812">Transmembrane</keyword>
<feature type="transmembrane region" description="Helical" evidence="1">
    <location>
        <begin position="111"/>
        <end position="130"/>
    </location>
</feature>
<dbReference type="SUPFAM" id="SSF49464">
    <property type="entry name" value="Carboxypeptidase regulatory domain-like"/>
    <property type="match status" value="1"/>
</dbReference>